<organism evidence="4 5">
    <name type="scientific">Leucosporidium creatinivorum</name>
    <dbReference type="NCBI Taxonomy" id="106004"/>
    <lineage>
        <taxon>Eukaryota</taxon>
        <taxon>Fungi</taxon>
        <taxon>Dikarya</taxon>
        <taxon>Basidiomycota</taxon>
        <taxon>Pucciniomycotina</taxon>
        <taxon>Microbotryomycetes</taxon>
        <taxon>Leucosporidiales</taxon>
        <taxon>Leucosporidium</taxon>
    </lineage>
</organism>
<dbReference type="AlphaFoldDB" id="A0A1Y2FPW8"/>
<evidence type="ECO:0000313" key="5">
    <source>
        <dbReference type="Proteomes" id="UP000193467"/>
    </source>
</evidence>
<feature type="transmembrane region" description="Helical" evidence="3">
    <location>
        <begin position="43"/>
        <end position="62"/>
    </location>
</feature>
<protein>
    <submittedName>
        <fullName evidence="4">Uncharacterized protein</fullName>
    </submittedName>
</protein>
<feature type="transmembrane region" description="Helical" evidence="3">
    <location>
        <begin position="238"/>
        <end position="261"/>
    </location>
</feature>
<feature type="transmembrane region" description="Helical" evidence="3">
    <location>
        <begin position="185"/>
        <end position="208"/>
    </location>
</feature>
<feature type="transmembrane region" description="Helical" evidence="3">
    <location>
        <begin position="361"/>
        <end position="383"/>
    </location>
</feature>
<feature type="coiled-coil region" evidence="1">
    <location>
        <begin position="150"/>
        <end position="180"/>
    </location>
</feature>
<evidence type="ECO:0000256" key="1">
    <source>
        <dbReference type="SAM" id="Coils"/>
    </source>
</evidence>
<keyword evidence="1" id="KW-0175">Coiled coil</keyword>
<feature type="transmembrane region" description="Helical" evidence="3">
    <location>
        <begin position="329"/>
        <end position="349"/>
    </location>
</feature>
<evidence type="ECO:0000256" key="3">
    <source>
        <dbReference type="SAM" id="Phobius"/>
    </source>
</evidence>
<gene>
    <name evidence="4" type="ORF">BCR35DRAFT_330735</name>
</gene>
<feature type="region of interest" description="Disordered" evidence="2">
    <location>
        <begin position="295"/>
        <end position="314"/>
    </location>
</feature>
<proteinExistence type="predicted"/>
<comment type="caution">
    <text evidence="4">The sequence shown here is derived from an EMBL/GenBank/DDBJ whole genome shotgun (WGS) entry which is preliminary data.</text>
</comment>
<keyword evidence="3" id="KW-0472">Membrane</keyword>
<dbReference type="Proteomes" id="UP000193467">
    <property type="component" value="Unassembled WGS sequence"/>
</dbReference>
<sequence>MFNSAFSAGGCTGIIEQWCSSSGTYETCCGVCAYTSTSGNGQILWAFFSTLAICITICLAAQEAWPILGGQALFVVAQTFVVWIMVTQDTRAIARWHASFAFVLSQSWVPIVTASFFSPIWAQNGTTPAKVHELELMRDVHEAEVRVRLAASASIDRREAKNLLEEAEFELQEQRQLESHLHKGLAVKAAIAGAVWLVILAISLWFMASYVWGGDYDFAEHPCEITDDVQSSLNGMKIFSWISLALGFVLVLAQTLSPILLKKGGAELYLDMIHPHFQKVGKALNGKAEKSEAAHKAAEKAERKRQNSDGKKEVARQQLVRDSEWVQRGATAIMFVFWAGGSFTIWMVASAKFLLQGEDPWTFGQTAPLVVLVPNAIALITSYRARNDAQISLANLKRAQQSAVQHA</sequence>
<reference evidence="4 5" key="1">
    <citation type="submission" date="2016-07" db="EMBL/GenBank/DDBJ databases">
        <title>Pervasive Adenine N6-methylation of Active Genes in Fungi.</title>
        <authorList>
            <consortium name="DOE Joint Genome Institute"/>
            <person name="Mondo S.J."/>
            <person name="Dannebaum R.O."/>
            <person name="Kuo R.C."/>
            <person name="Labutti K."/>
            <person name="Haridas S."/>
            <person name="Kuo A."/>
            <person name="Salamov A."/>
            <person name="Ahrendt S.R."/>
            <person name="Lipzen A."/>
            <person name="Sullivan W."/>
            <person name="Andreopoulos W.B."/>
            <person name="Clum A."/>
            <person name="Lindquist E."/>
            <person name="Daum C."/>
            <person name="Ramamoorthy G.K."/>
            <person name="Gryganskyi A."/>
            <person name="Culley D."/>
            <person name="Magnuson J.K."/>
            <person name="James T.Y."/>
            <person name="O'Malley M.A."/>
            <person name="Stajich J.E."/>
            <person name="Spatafora J.W."/>
            <person name="Visel A."/>
            <person name="Grigoriev I.V."/>
        </authorList>
    </citation>
    <scope>NUCLEOTIDE SEQUENCE [LARGE SCALE GENOMIC DNA]</scope>
    <source>
        <strain evidence="4 5">62-1032</strain>
    </source>
</reference>
<keyword evidence="3" id="KW-1133">Transmembrane helix</keyword>
<dbReference type="EMBL" id="MCGR01000015">
    <property type="protein sequence ID" value="ORY86041.1"/>
    <property type="molecule type" value="Genomic_DNA"/>
</dbReference>
<evidence type="ECO:0000256" key="2">
    <source>
        <dbReference type="SAM" id="MobiDB-lite"/>
    </source>
</evidence>
<keyword evidence="5" id="KW-1185">Reference proteome</keyword>
<name>A0A1Y2FPW8_9BASI</name>
<dbReference type="InParanoid" id="A0A1Y2FPW8"/>
<feature type="transmembrane region" description="Helical" evidence="3">
    <location>
        <begin position="68"/>
        <end position="86"/>
    </location>
</feature>
<evidence type="ECO:0000313" key="4">
    <source>
        <dbReference type="EMBL" id="ORY86041.1"/>
    </source>
</evidence>
<accession>A0A1Y2FPW8</accession>
<keyword evidence="3" id="KW-0812">Transmembrane</keyword>